<reference evidence="3 4" key="1">
    <citation type="submission" date="2016-06" db="EMBL/GenBank/DDBJ databases">
        <authorList>
            <person name="Kjaerup R.B."/>
            <person name="Dalgaard T.S."/>
            <person name="Juul-Madsen H.R."/>
        </authorList>
    </citation>
    <scope>NUCLEOTIDE SEQUENCE [LARGE SCALE GENOMIC DNA]</scope>
    <source>
        <strain evidence="3 4">1199456.5</strain>
    </source>
</reference>
<keyword evidence="1" id="KW-0547">Nucleotide-binding</keyword>
<dbReference type="RefSeq" id="WP_064860129.1">
    <property type="nucleotide sequence ID" value="NZ_LZSF01000224.1"/>
</dbReference>
<evidence type="ECO:0000313" key="3">
    <source>
        <dbReference type="EMBL" id="OBA82420.1"/>
    </source>
</evidence>
<feature type="domain" description="ATP-grasp" evidence="2">
    <location>
        <begin position="114"/>
        <end position="164"/>
    </location>
</feature>
<dbReference type="PROSITE" id="PS50975">
    <property type="entry name" value="ATP_GRASP"/>
    <property type="match status" value="1"/>
</dbReference>
<dbReference type="Proteomes" id="UP000093962">
    <property type="component" value="Unassembled WGS sequence"/>
</dbReference>
<gene>
    <name evidence="3" type="ORF">A5642_27390</name>
</gene>
<evidence type="ECO:0000313" key="4">
    <source>
        <dbReference type="Proteomes" id="UP000093962"/>
    </source>
</evidence>
<proteinExistence type="predicted"/>
<organism evidence="3 4">
    <name type="scientific">Mycolicibacterium mucogenicum</name>
    <name type="common">Mycobacterium mucogenicum</name>
    <dbReference type="NCBI Taxonomy" id="56689"/>
    <lineage>
        <taxon>Bacteria</taxon>
        <taxon>Bacillati</taxon>
        <taxon>Actinomycetota</taxon>
        <taxon>Actinomycetes</taxon>
        <taxon>Mycobacteriales</taxon>
        <taxon>Mycobacteriaceae</taxon>
        <taxon>Mycolicibacterium</taxon>
    </lineage>
</organism>
<evidence type="ECO:0000259" key="2">
    <source>
        <dbReference type="PROSITE" id="PS50975"/>
    </source>
</evidence>
<protein>
    <recommendedName>
        <fullName evidence="2">ATP-grasp domain-containing protein</fullName>
    </recommendedName>
</protein>
<dbReference type="InterPro" id="IPR011761">
    <property type="entry name" value="ATP-grasp"/>
</dbReference>
<dbReference type="GO" id="GO:0005524">
    <property type="term" value="F:ATP binding"/>
    <property type="evidence" value="ECO:0007669"/>
    <property type="project" value="UniProtKB-UniRule"/>
</dbReference>
<keyword evidence="1" id="KW-0067">ATP-binding</keyword>
<dbReference type="GO" id="GO:0046872">
    <property type="term" value="F:metal ion binding"/>
    <property type="evidence" value="ECO:0007669"/>
    <property type="project" value="InterPro"/>
</dbReference>
<sequence>MFVFLDHDSLWHSFHQVAALIRRNGIPSIRITTATAGRLERLVQSLLYARCYYLPDIQELEHLPELLEPFTVAQVFLTEPMMVGLPDDLYDSLPAAVADDVRRRVTYSDKSRAASFAAALGIETPQQLAACAVTPTDAAEQLGLPLVVKTKLGASGAGVVIARTIGDIESAVARLDLGGDCFFERYVAGQIVSYAGAVFQGQIVQDMTHQAVKLALHD</sequence>
<name>A0A1A0MAI9_MYCMU</name>
<accession>A0A1A0MAI9</accession>
<dbReference type="EMBL" id="LZSF01000224">
    <property type="protein sequence ID" value="OBA82420.1"/>
    <property type="molecule type" value="Genomic_DNA"/>
</dbReference>
<dbReference type="InterPro" id="IPR013815">
    <property type="entry name" value="ATP_grasp_subdomain_1"/>
</dbReference>
<comment type="caution">
    <text evidence="3">The sequence shown here is derived from an EMBL/GenBank/DDBJ whole genome shotgun (WGS) entry which is preliminary data.</text>
</comment>
<dbReference type="SUPFAM" id="SSF56059">
    <property type="entry name" value="Glutathione synthetase ATP-binding domain-like"/>
    <property type="match status" value="1"/>
</dbReference>
<evidence type="ECO:0000256" key="1">
    <source>
        <dbReference type="PROSITE-ProRule" id="PRU00409"/>
    </source>
</evidence>
<dbReference type="Gene3D" id="3.30.1490.20">
    <property type="entry name" value="ATP-grasp fold, A domain"/>
    <property type="match status" value="1"/>
</dbReference>
<dbReference type="AlphaFoldDB" id="A0A1A0MAI9"/>